<protein>
    <recommendedName>
        <fullName evidence="4">SusD/RagB family nutrient-binding outer membrane lipoprotein</fullName>
    </recommendedName>
</protein>
<dbReference type="InterPro" id="IPR011990">
    <property type="entry name" value="TPR-like_helical_dom_sf"/>
</dbReference>
<keyword evidence="3" id="KW-1185">Reference proteome</keyword>
<dbReference type="PROSITE" id="PS51257">
    <property type="entry name" value="PROKAR_LIPOPROTEIN"/>
    <property type="match status" value="1"/>
</dbReference>
<proteinExistence type="predicted"/>
<evidence type="ECO:0008006" key="4">
    <source>
        <dbReference type="Google" id="ProtNLM"/>
    </source>
</evidence>
<organism evidence="2 3">
    <name type="scientific">Flavobacterium faecale</name>
    <dbReference type="NCBI Taxonomy" id="1355330"/>
    <lineage>
        <taxon>Bacteria</taxon>
        <taxon>Pseudomonadati</taxon>
        <taxon>Bacteroidota</taxon>
        <taxon>Flavobacteriia</taxon>
        <taxon>Flavobacteriales</taxon>
        <taxon>Flavobacteriaceae</taxon>
        <taxon>Flavobacterium</taxon>
    </lineage>
</organism>
<feature type="chain" id="PRO_5015602013" description="SusD/RagB family nutrient-binding outer membrane lipoprotein" evidence="1">
    <location>
        <begin position="20"/>
        <end position="482"/>
    </location>
</feature>
<accession>A0A2S1LCD2</accession>
<dbReference type="SUPFAM" id="SSF48452">
    <property type="entry name" value="TPR-like"/>
    <property type="match status" value="1"/>
</dbReference>
<dbReference type="Pfam" id="PF12771">
    <property type="entry name" value="SusD-like_2"/>
    <property type="match status" value="1"/>
</dbReference>
<dbReference type="Proteomes" id="UP000244527">
    <property type="component" value="Chromosome"/>
</dbReference>
<feature type="signal peptide" evidence="1">
    <location>
        <begin position="1"/>
        <end position="19"/>
    </location>
</feature>
<dbReference type="EMBL" id="CP020918">
    <property type="protein sequence ID" value="AWG21371.1"/>
    <property type="molecule type" value="Genomic_DNA"/>
</dbReference>
<dbReference type="OrthoDB" id="725917at2"/>
<name>A0A2S1LCD2_9FLAO</name>
<dbReference type="AlphaFoldDB" id="A0A2S1LCD2"/>
<sequence length="482" mass="52655">MKKFISTILVIAATFTACNTDLDINSDPDSLNPASAPLSAQLPAGITGIIGPEGASLAIIGGMWSQYWTQSNSANQFKNVDNYSIGTSDYNYAWDAMYDALGDIRNIKRNALAQENWNYYLIATVLEVQASQVLTDFYGSIPYKEANDISNLTPKFNTGEEVYTFMIEDLNLALSKDLSTSKGIAPSKDDLIFAGNMTKWTKFANTLKLKVFMRQSNSSRSAIASAGITAMITAGTQFLTEDAGMNQFKDEVNQSNPLFEFNNRKLNVATNLRMSTTLASYLDLNADARKASYYLEGNSLNQGDYSSTVGAGTIAIVNLSASTPAFLMSTEESYFLQAEAMVRYNAGTGAKALYDAGVQANFARYKIAEKAVTPTALLAGAYEFPNAGTLEQKIEAIITQKWVASFPGNGYEAFFEKNRTGYPKTSAVYQTNASYVPGQFVYSLNGATDGKFPQRLAYPLTERNANPNVPTLLPITTAIWWK</sequence>
<dbReference type="Gene3D" id="1.25.40.390">
    <property type="match status" value="1"/>
</dbReference>
<evidence type="ECO:0000313" key="3">
    <source>
        <dbReference type="Proteomes" id="UP000244527"/>
    </source>
</evidence>
<reference evidence="2 3" key="1">
    <citation type="submission" date="2017-04" db="EMBL/GenBank/DDBJ databases">
        <title>Compelte genome sequence of WV33.</title>
        <authorList>
            <person name="Lee P.C."/>
        </authorList>
    </citation>
    <scope>NUCLEOTIDE SEQUENCE [LARGE SCALE GENOMIC DNA]</scope>
    <source>
        <strain evidence="2 3">WV33</strain>
    </source>
</reference>
<gene>
    <name evidence="2" type="ORF">FFWV33_07445</name>
</gene>
<dbReference type="RefSeq" id="WP_108740322.1">
    <property type="nucleotide sequence ID" value="NZ_CP020918.1"/>
</dbReference>
<keyword evidence="1" id="KW-0732">Signal</keyword>
<evidence type="ECO:0000313" key="2">
    <source>
        <dbReference type="EMBL" id="AWG21371.1"/>
    </source>
</evidence>
<dbReference type="InterPro" id="IPR041662">
    <property type="entry name" value="SusD-like_2"/>
</dbReference>
<evidence type="ECO:0000256" key="1">
    <source>
        <dbReference type="SAM" id="SignalP"/>
    </source>
</evidence>
<dbReference type="KEGG" id="ffa:FFWV33_07445"/>